<dbReference type="Gene3D" id="2.160.20.160">
    <property type="match status" value="1"/>
</dbReference>
<keyword evidence="3" id="KW-1185">Reference proteome</keyword>
<feature type="signal peptide" evidence="1">
    <location>
        <begin position="1"/>
        <end position="22"/>
    </location>
</feature>
<feature type="chain" id="PRO_5045795166" evidence="1">
    <location>
        <begin position="23"/>
        <end position="445"/>
    </location>
</feature>
<accession>A0ABR1G353</accession>
<keyword evidence="1" id="KW-0732">Signal</keyword>
<dbReference type="Proteomes" id="UP001363151">
    <property type="component" value="Unassembled WGS sequence"/>
</dbReference>
<dbReference type="InterPro" id="IPR011049">
    <property type="entry name" value="Serralysin-like_metalloprot_C"/>
</dbReference>
<gene>
    <name evidence="2" type="ORF">SO694_00122078</name>
</gene>
<sequence>MSTPRAALGMLPLVFLVGGARGFGYSQTVDNCAETPHTFDRSCVEDCPQCTPIAVTERGQDLSDATECVCIEGSLMGDDDSSDDDASKSWTLTPYDDCAFISNLGEYVALHAGAGNDVVDVKLAYRYSIIDAGAGDDDVSVMSAESKKIDGGAGDDAIYALRVGGQTGNELRGGKGDDTITLVYSSVDVFGDAGDDAISVTASSYSQLFGGDGDDTIDIGSDEGDDVITANLFTGSMSGGAGDDTLSVVAAPTSKIFGDENLDYDYDGNLVLEADGNDRIDLQYCGDCTVITGGGDDVVSIGNAREFNAELGGGDDALTIDMLTGGTPYDIRGGNGDDDIHIKNAKYIDDQGVYIDGSKGDDKITVDYLGEKADYVSIDGGGGDDACTLQGTAVECEVAEDDDDGGAVPVTCEGWGQGFFCDCAGDCEREEAWCQCDEAQACCAR</sequence>
<evidence type="ECO:0000256" key="1">
    <source>
        <dbReference type="SAM" id="SignalP"/>
    </source>
</evidence>
<evidence type="ECO:0000313" key="3">
    <source>
        <dbReference type="Proteomes" id="UP001363151"/>
    </source>
</evidence>
<reference evidence="2 3" key="1">
    <citation type="submission" date="2024-03" db="EMBL/GenBank/DDBJ databases">
        <title>Aureococcus anophagefferens CCMP1851 and Kratosvirus quantuckense: Draft genome of a second virus-susceptible host strain in the model system.</title>
        <authorList>
            <person name="Chase E."/>
            <person name="Truchon A.R."/>
            <person name="Schepens W."/>
            <person name="Wilhelm S.W."/>
        </authorList>
    </citation>
    <scope>NUCLEOTIDE SEQUENCE [LARGE SCALE GENOMIC DNA]</scope>
    <source>
        <strain evidence="2 3">CCMP1851</strain>
    </source>
</reference>
<evidence type="ECO:0000313" key="2">
    <source>
        <dbReference type="EMBL" id="KAK7247761.1"/>
    </source>
</evidence>
<comment type="caution">
    <text evidence="2">The sequence shown here is derived from an EMBL/GenBank/DDBJ whole genome shotgun (WGS) entry which is preliminary data.</text>
</comment>
<organism evidence="2 3">
    <name type="scientific">Aureococcus anophagefferens</name>
    <name type="common">Harmful bloom alga</name>
    <dbReference type="NCBI Taxonomy" id="44056"/>
    <lineage>
        <taxon>Eukaryota</taxon>
        <taxon>Sar</taxon>
        <taxon>Stramenopiles</taxon>
        <taxon>Ochrophyta</taxon>
        <taxon>Pelagophyceae</taxon>
        <taxon>Pelagomonadales</taxon>
        <taxon>Pelagomonadaceae</taxon>
        <taxon>Aureococcus</taxon>
    </lineage>
</organism>
<protein>
    <submittedName>
        <fullName evidence="2">Uncharacterized protein</fullName>
    </submittedName>
</protein>
<proteinExistence type="predicted"/>
<dbReference type="EMBL" id="JBBJCI010000127">
    <property type="protein sequence ID" value="KAK7247761.1"/>
    <property type="molecule type" value="Genomic_DNA"/>
</dbReference>
<dbReference type="PRINTS" id="PR00313">
    <property type="entry name" value="CABNDNGRPT"/>
</dbReference>
<name>A0ABR1G353_AURAN</name>
<dbReference type="SUPFAM" id="SSF51120">
    <property type="entry name" value="beta-Roll"/>
    <property type="match status" value="1"/>
</dbReference>